<organism evidence="2">
    <name type="scientific">Harvfovirus sp</name>
    <dbReference type="NCBI Taxonomy" id="2487768"/>
    <lineage>
        <taxon>Viruses</taxon>
        <taxon>Varidnaviria</taxon>
        <taxon>Bamfordvirae</taxon>
        <taxon>Nucleocytoviricota</taxon>
        <taxon>Megaviricetes</taxon>
        <taxon>Imitervirales</taxon>
        <taxon>Mimiviridae</taxon>
        <taxon>Klosneuvirinae</taxon>
    </lineage>
</organism>
<proteinExistence type="predicted"/>
<dbReference type="InterPro" id="IPR050328">
    <property type="entry name" value="Dev_Immune_Receptor"/>
</dbReference>
<dbReference type="EMBL" id="MK072244">
    <property type="protein sequence ID" value="AYV80492.1"/>
    <property type="molecule type" value="Genomic_DNA"/>
</dbReference>
<evidence type="ECO:0000313" key="2">
    <source>
        <dbReference type="EMBL" id="AYV80492.1"/>
    </source>
</evidence>
<gene>
    <name evidence="2" type="ORF">Harvfovirus2_22</name>
</gene>
<keyword evidence="1" id="KW-0732">Signal</keyword>
<accession>A0A3G5A019</accession>
<dbReference type="SUPFAM" id="SSF52058">
    <property type="entry name" value="L domain-like"/>
    <property type="match status" value="1"/>
</dbReference>
<reference evidence="2" key="1">
    <citation type="submission" date="2018-10" db="EMBL/GenBank/DDBJ databases">
        <title>Hidden diversity of soil giant viruses.</title>
        <authorList>
            <person name="Schulz F."/>
            <person name="Alteio L."/>
            <person name="Goudeau D."/>
            <person name="Ryan E.M."/>
            <person name="Malmstrom R.R."/>
            <person name="Blanchard J."/>
            <person name="Woyke T."/>
        </authorList>
    </citation>
    <scope>NUCLEOTIDE SEQUENCE</scope>
    <source>
        <strain evidence="2">HAV1</strain>
    </source>
</reference>
<dbReference type="PANTHER" id="PTHR24373:SF275">
    <property type="entry name" value="TIR DOMAIN-CONTAINING PROTEIN"/>
    <property type="match status" value="1"/>
</dbReference>
<evidence type="ECO:0008006" key="3">
    <source>
        <dbReference type="Google" id="ProtNLM"/>
    </source>
</evidence>
<dbReference type="InterPro" id="IPR032675">
    <property type="entry name" value="LRR_dom_sf"/>
</dbReference>
<dbReference type="SUPFAM" id="SSF52047">
    <property type="entry name" value="RNI-like"/>
    <property type="match status" value="1"/>
</dbReference>
<evidence type="ECO:0000256" key="1">
    <source>
        <dbReference type="ARBA" id="ARBA00022729"/>
    </source>
</evidence>
<dbReference type="Gene3D" id="3.80.10.10">
    <property type="entry name" value="Ribonuclease Inhibitor"/>
    <property type="match status" value="2"/>
</dbReference>
<protein>
    <recommendedName>
        <fullName evidence="3">Leucine-rich repeat protein</fullName>
    </recommendedName>
</protein>
<sequence length="487" mass="55265">MKYVSYFAMKLRRLTYVTHPLSIIPEHAYVEYLDINDLTRLRQTHPHFAGRLSQIAKPIIELFASETHWIDYSKLPLQFPKAKLVIGKGHSGVTRTLGLGVLANVTSLDCVDRLRMNLDISMMTNLTFLCLDRCDAIKTEAVDAMTNLVSLSLAGNDEIKGSTVRKLTNLRELNLDSNTTITDLDIDALPLQSLSLVSNWKISPLMLKRFNLTKLNISYYATDALIGEIILCTTVTDLSLNMYDVNQLGQETVAKMTWLRRLTITDPKADIYRELFQYLTNLTYLEFKDCRTIFQVGPLLPLQSLVVKGRKTGYPFDLLHHSLNDLTYLEVHGYDVFLNLNFVTNLTHLDIERPDRRVGEDLVKLKYLKKLVLRECTDWLHIDISGLTSLVSLEILGRVIVRSLVGADGLQSLKIYANNCVVDDSSFLSMRNLRCISLGGISCEGVKGTSFKHLDKLFEVEIGMRNGLDQECLYDLKKRGVVVRYMG</sequence>
<name>A0A3G5A019_9VIRU</name>
<dbReference type="PANTHER" id="PTHR24373">
    <property type="entry name" value="SLIT RELATED LEUCINE-RICH REPEAT NEURONAL PROTEIN"/>
    <property type="match status" value="1"/>
</dbReference>